<gene>
    <name evidence="1" type="ORF">CR205_15005</name>
</gene>
<keyword evidence="2" id="KW-1185">Reference proteome</keyword>
<protein>
    <submittedName>
        <fullName evidence="1">Transcriptional regulator</fullName>
    </submittedName>
</protein>
<dbReference type="OrthoDB" id="9794275at2"/>
<dbReference type="SUPFAM" id="SSF54913">
    <property type="entry name" value="GlnB-like"/>
    <property type="match status" value="1"/>
</dbReference>
<accession>A0A2W0H5D1</accession>
<name>A0A2W0H5D1_9BACI</name>
<reference evidence="1 2" key="1">
    <citation type="submission" date="2017-10" db="EMBL/GenBank/DDBJ databases">
        <title>Bacillus sp. nov., a halophilic bacterium isolated from a Yangshapao Lake.</title>
        <authorList>
            <person name="Wang H."/>
        </authorList>
    </citation>
    <scope>NUCLEOTIDE SEQUENCE [LARGE SCALE GENOMIC DNA]</scope>
    <source>
        <strain evidence="1 2">YSP-3</strain>
    </source>
</reference>
<organism evidence="1 2">
    <name type="scientific">Alteribacter lacisalsi</name>
    <dbReference type="NCBI Taxonomy" id="2045244"/>
    <lineage>
        <taxon>Bacteria</taxon>
        <taxon>Bacillati</taxon>
        <taxon>Bacillota</taxon>
        <taxon>Bacilli</taxon>
        <taxon>Bacillales</taxon>
        <taxon>Bacillaceae</taxon>
        <taxon>Alteribacter</taxon>
    </lineage>
</organism>
<dbReference type="Proteomes" id="UP000248066">
    <property type="component" value="Unassembled WGS sequence"/>
</dbReference>
<dbReference type="EMBL" id="PDOF01000002">
    <property type="protein sequence ID" value="PYZ97043.1"/>
    <property type="molecule type" value="Genomic_DNA"/>
</dbReference>
<dbReference type="AlphaFoldDB" id="A0A2W0H5D1"/>
<evidence type="ECO:0000313" key="1">
    <source>
        <dbReference type="EMBL" id="PYZ97043.1"/>
    </source>
</evidence>
<comment type="caution">
    <text evidence="1">The sequence shown here is derived from an EMBL/GenBank/DDBJ whole genome shotgun (WGS) entry which is preliminary data.</text>
</comment>
<dbReference type="InterPro" id="IPR010375">
    <property type="entry name" value="CdAMP_rec"/>
</dbReference>
<sequence length="103" mass="11449">MKLVICVVHNRYSDALEKGLKDKGYRMTELASSGGFLKKGSTTFLFGVKDDDVAALQKDMQQICLDHEAKKGKMKDVDSRYTSFVVEAKESLPILTAFHNSSS</sequence>
<dbReference type="Pfam" id="PF06153">
    <property type="entry name" value="CdAMP_rec"/>
    <property type="match status" value="1"/>
</dbReference>
<dbReference type="InterPro" id="IPR015867">
    <property type="entry name" value="N-reg_PII/ATP_PRibTrfase_C"/>
</dbReference>
<evidence type="ECO:0000313" key="2">
    <source>
        <dbReference type="Proteomes" id="UP000248066"/>
    </source>
</evidence>
<dbReference type="Gene3D" id="3.30.70.120">
    <property type="match status" value="1"/>
</dbReference>
<dbReference type="RefSeq" id="WP_110520920.1">
    <property type="nucleotide sequence ID" value="NZ_PDOF01000002.1"/>
</dbReference>
<proteinExistence type="predicted"/>
<dbReference type="PANTHER" id="PTHR38456">
    <property type="entry name" value="CYCLIC DI-AMP RECEPTOR A"/>
    <property type="match status" value="1"/>
</dbReference>
<dbReference type="PANTHER" id="PTHR38456:SF1">
    <property type="entry name" value="CYCLIC DI-AMP RECEPTOR A"/>
    <property type="match status" value="1"/>
</dbReference>
<dbReference type="InterPro" id="IPR011322">
    <property type="entry name" value="N-reg_PII-like_a/b"/>
</dbReference>